<sequence length="127" mass="12925">MKLLPAALFGLLFGLGLALSGMADPARVLGFLDVAGAWDPGLAFVMAAAVSTAAPLFALAGRRHGIAASAPATRMDFRLIGGAAIFGIGWGLAGICPGPALVDLAFAPWRLLPFLGAMILGLLLARR</sequence>
<name>A0A097EC64_9SPHN</name>
<accession>A0A097EC64</accession>
<feature type="transmembrane region" description="Helical" evidence="1">
    <location>
        <begin position="79"/>
        <end position="101"/>
    </location>
</feature>
<dbReference type="HOGENOM" id="CLU_037802_2_1_5"/>
<dbReference type="Proteomes" id="UP000033200">
    <property type="component" value="Chromosome"/>
</dbReference>
<reference evidence="2 3" key="1">
    <citation type="submission" date="2014-09" db="EMBL/GenBank/DDBJ databases">
        <title>Using Illumina technology Improving SMRT sequencing Genome Assembly by RASTools.</title>
        <authorList>
            <person name="Zhou Y."/>
            <person name="Ma T."/>
            <person name="Liu T."/>
        </authorList>
    </citation>
    <scope>NUCLEOTIDE SEQUENCE [LARGE SCALE GENOMIC DNA]</scope>
    <source>
        <strain evidence="2 3">ATCC 55669</strain>
    </source>
</reference>
<keyword evidence="1" id="KW-0472">Membrane</keyword>
<keyword evidence="1" id="KW-0812">Transmembrane</keyword>
<evidence type="ECO:0000313" key="3">
    <source>
        <dbReference type="Proteomes" id="UP000033200"/>
    </source>
</evidence>
<gene>
    <name evidence="2" type="ORF">MC45_00245</name>
</gene>
<dbReference type="AlphaFoldDB" id="A0A097EC64"/>
<evidence type="ECO:0000256" key="1">
    <source>
        <dbReference type="SAM" id="Phobius"/>
    </source>
</evidence>
<keyword evidence="1" id="KW-1133">Transmembrane helix</keyword>
<feature type="transmembrane region" description="Helical" evidence="1">
    <location>
        <begin position="42"/>
        <end position="59"/>
    </location>
</feature>
<dbReference type="EMBL" id="CP009571">
    <property type="protein sequence ID" value="AIT05133.1"/>
    <property type="molecule type" value="Genomic_DNA"/>
</dbReference>
<dbReference type="InterPro" id="IPR046513">
    <property type="entry name" value="DUF6691"/>
</dbReference>
<evidence type="ECO:0000313" key="2">
    <source>
        <dbReference type="EMBL" id="AIT05133.1"/>
    </source>
</evidence>
<dbReference type="STRING" id="1549858.MC45_00245"/>
<dbReference type="Pfam" id="PF20398">
    <property type="entry name" value="DUF6691"/>
    <property type="match status" value="1"/>
</dbReference>
<feature type="transmembrane region" description="Helical" evidence="1">
    <location>
        <begin position="107"/>
        <end position="125"/>
    </location>
</feature>
<dbReference type="RefSeq" id="WP_038658178.1">
    <property type="nucleotide sequence ID" value="NZ_CP009571.1"/>
</dbReference>
<evidence type="ECO:0008006" key="4">
    <source>
        <dbReference type="Google" id="ProtNLM"/>
    </source>
</evidence>
<proteinExistence type="predicted"/>
<dbReference type="eggNOG" id="COG2391">
    <property type="taxonomic scope" value="Bacteria"/>
</dbReference>
<organism evidence="2 3">
    <name type="scientific">Sphingomonas taxi</name>
    <dbReference type="NCBI Taxonomy" id="1549858"/>
    <lineage>
        <taxon>Bacteria</taxon>
        <taxon>Pseudomonadati</taxon>
        <taxon>Pseudomonadota</taxon>
        <taxon>Alphaproteobacteria</taxon>
        <taxon>Sphingomonadales</taxon>
        <taxon>Sphingomonadaceae</taxon>
        <taxon>Sphingomonas</taxon>
    </lineage>
</organism>
<keyword evidence="3" id="KW-1185">Reference proteome</keyword>
<dbReference type="KEGG" id="stax:MC45_00245"/>
<protein>
    <recommendedName>
        <fullName evidence="4">Transporter</fullName>
    </recommendedName>
</protein>